<organism evidence="1">
    <name type="scientific">Eucalyptus grandis</name>
    <name type="common">Flooded gum</name>
    <dbReference type="NCBI Taxonomy" id="71139"/>
    <lineage>
        <taxon>Eukaryota</taxon>
        <taxon>Viridiplantae</taxon>
        <taxon>Streptophyta</taxon>
        <taxon>Embryophyta</taxon>
        <taxon>Tracheophyta</taxon>
        <taxon>Spermatophyta</taxon>
        <taxon>Magnoliopsida</taxon>
        <taxon>eudicotyledons</taxon>
        <taxon>Gunneridae</taxon>
        <taxon>Pentapetalae</taxon>
        <taxon>rosids</taxon>
        <taxon>malvids</taxon>
        <taxon>Myrtales</taxon>
        <taxon>Myrtaceae</taxon>
        <taxon>Myrtoideae</taxon>
        <taxon>Eucalypteae</taxon>
        <taxon>Eucalyptus</taxon>
    </lineage>
</organism>
<name>A0A059ANE5_EUCGR</name>
<reference evidence="1" key="1">
    <citation type="submission" date="2013-07" db="EMBL/GenBank/DDBJ databases">
        <title>The genome of Eucalyptus grandis.</title>
        <authorList>
            <person name="Schmutz J."/>
            <person name="Hayes R."/>
            <person name="Myburg A."/>
            <person name="Tuskan G."/>
            <person name="Grattapaglia D."/>
            <person name="Rokhsar D.S."/>
        </authorList>
    </citation>
    <scope>NUCLEOTIDE SEQUENCE</scope>
    <source>
        <tissue evidence="1">Leaf extractions</tissue>
    </source>
</reference>
<dbReference type="InParanoid" id="A0A059ANE5"/>
<accession>A0A059ANE5</accession>
<protein>
    <submittedName>
        <fullName evidence="1">Uncharacterized protein</fullName>
    </submittedName>
</protein>
<gene>
    <name evidence="1" type="ORF">EUGRSUZ_I01160</name>
</gene>
<dbReference type="Gramene" id="KCW55226">
    <property type="protein sequence ID" value="KCW55226"/>
    <property type="gene ID" value="EUGRSUZ_I01160"/>
</dbReference>
<dbReference type="EMBL" id="KK198761">
    <property type="protein sequence ID" value="KCW55226.1"/>
    <property type="molecule type" value="Genomic_DNA"/>
</dbReference>
<sequence length="128" mass="13713">MFSFVEVIDSDAADVMRCPMLSAVEANAAVVVVVVATIKQPAVEKLSRVEDLRPAQEVFRPKVTTRDGCSPLVTGHVDHSGGGFLPEFSRGHPVAIEATTTTTPLIAATSAIDVVAVWSQEINLFIFF</sequence>
<proteinExistence type="predicted"/>
<evidence type="ECO:0000313" key="1">
    <source>
        <dbReference type="EMBL" id="KCW55226.1"/>
    </source>
</evidence>
<dbReference type="AlphaFoldDB" id="A0A059ANE5"/>